<protein>
    <submittedName>
        <fullName evidence="1">Uncharacterized protein</fullName>
    </submittedName>
</protein>
<gene>
    <name evidence="1" type="ORF">QFC19_001906</name>
</gene>
<evidence type="ECO:0000313" key="2">
    <source>
        <dbReference type="Proteomes" id="UP001241377"/>
    </source>
</evidence>
<accession>A0ACC2WF16</accession>
<reference evidence="1" key="1">
    <citation type="submission" date="2023-04" db="EMBL/GenBank/DDBJ databases">
        <title>Draft Genome sequencing of Naganishia species isolated from polar environments using Oxford Nanopore Technology.</title>
        <authorList>
            <person name="Leo P."/>
            <person name="Venkateswaran K."/>
        </authorList>
    </citation>
    <scope>NUCLEOTIDE SEQUENCE</scope>
    <source>
        <strain evidence="1">MNA-CCFEE 5261</strain>
    </source>
</reference>
<proteinExistence type="predicted"/>
<sequence>MLSTRMMEAPPHQPRSLQPSHSPAPADSPDSPSKDRLNLLDLAPEILENIFIILGIADTPALAACAATCQLFRQIIYQNPDKVLWREIHHALYDDPYERLEVSLGVTVFIDWQRRVSDLSRVHQLCKDAYTAPAELTLADIALIPQALLTLFEEIVCNGNSRNTPQLQQALSSSAFWELYLLYMEIQSRTSSVHPASFNQNTQRIPEETLVRIAQLNLLHGWNTPSAERRMIDRAKIRHGTGPDSAAVQMIRNEYRRVMGHHRKTVYNAGNFDDWNDWGPYADDGTVNWPMLDSIASIMQLNVNEARDQSLAELPGVLGWVASDSWRAAKPPSELGVSACVGKKLTGLTEAEIEDWADVRGVWRGTYAFMDYQDWVRYNFQPMTVNIEHYSEAVGNFMSMHLHPGRDPKAPPGQEDIISPLPCSDLLPTLHFHGVNHYATHHQATSQVRGSVCLTTDNPPQIRWTWVVSIHGDDRWRLTGIQVGGRGSKRGIIGIWSAVQREQLSPHGPFAFWPNGPSSTAPMRPEDAIRQFQEEMEDEIRQYAFAHRLPLHDDDDDDDDDGDSD</sequence>
<evidence type="ECO:0000313" key="1">
    <source>
        <dbReference type="EMBL" id="KAJ9109925.1"/>
    </source>
</evidence>
<name>A0ACC2WF16_9TREE</name>
<dbReference type="Proteomes" id="UP001241377">
    <property type="component" value="Unassembled WGS sequence"/>
</dbReference>
<dbReference type="EMBL" id="JASBWR010000015">
    <property type="protein sequence ID" value="KAJ9109925.1"/>
    <property type="molecule type" value="Genomic_DNA"/>
</dbReference>
<keyword evidence="2" id="KW-1185">Reference proteome</keyword>
<comment type="caution">
    <text evidence="1">The sequence shown here is derived from an EMBL/GenBank/DDBJ whole genome shotgun (WGS) entry which is preliminary data.</text>
</comment>
<organism evidence="1 2">
    <name type="scientific">Naganishia cerealis</name>
    <dbReference type="NCBI Taxonomy" id="610337"/>
    <lineage>
        <taxon>Eukaryota</taxon>
        <taxon>Fungi</taxon>
        <taxon>Dikarya</taxon>
        <taxon>Basidiomycota</taxon>
        <taxon>Agaricomycotina</taxon>
        <taxon>Tremellomycetes</taxon>
        <taxon>Filobasidiales</taxon>
        <taxon>Filobasidiaceae</taxon>
        <taxon>Naganishia</taxon>
    </lineage>
</organism>